<accession>A0A9P1IHC2</accession>
<organism evidence="3 4">
    <name type="scientific">Caenorhabditis angaria</name>
    <dbReference type="NCBI Taxonomy" id="860376"/>
    <lineage>
        <taxon>Eukaryota</taxon>
        <taxon>Metazoa</taxon>
        <taxon>Ecdysozoa</taxon>
        <taxon>Nematoda</taxon>
        <taxon>Chromadorea</taxon>
        <taxon>Rhabditida</taxon>
        <taxon>Rhabditina</taxon>
        <taxon>Rhabditomorpha</taxon>
        <taxon>Rhabditoidea</taxon>
        <taxon>Rhabditidae</taxon>
        <taxon>Peloderinae</taxon>
        <taxon>Caenorhabditis</taxon>
    </lineage>
</organism>
<keyword evidence="4" id="KW-1185">Reference proteome</keyword>
<dbReference type="Proteomes" id="UP001152747">
    <property type="component" value="Unassembled WGS sequence"/>
</dbReference>
<dbReference type="InterPro" id="IPR036941">
    <property type="entry name" value="Rcpt_L-dom_sf"/>
</dbReference>
<dbReference type="Pfam" id="PF01030">
    <property type="entry name" value="Recep_L_domain"/>
    <property type="match status" value="1"/>
</dbReference>
<keyword evidence="1" id="KW-0732">Signal</keyword>
<gene>
    <name evidence="3" type="ORF">CAMP_LOCUS7190</name>
</gene>
<evidence type="ECO:0000313" key="3">
    <source>
        <dbReference type="EMBL" id="CAI5444553.1"/>
    </source>
</evidence>
<dbReference type="Gene3D" id="3.80.20.20">
    <property type="entry name" value="Receptor L-domain"/>
    <property type="match status" value="2"/>
</dbReference>
<dbReference type="InterPro" id="IPR000494">
    <property type="entry name" value="Rcpt_L-dom"/>
</dbReference>
<feature type="domain" description="Receptor L-domain" evidence="2">
    <location>
        <begin position="41"/>
        <end position="160"/>
    </location>
</feature>
<dbReference type="SUPFAM" id="SSF52058">
    <property type="entry name" value="L domain-like"/>
    <property type="match status" value="2"/>
</dbReference>
<feature type="chain" id="PRO_5040315361" description="Receptor L-domain domain-containing protein" evidence="1">
    <location>
        <begin position="21"/>
        <end position="283"/>
    </location>
</feature>
<protein>
    <recommendedName>
        <fullName evidence="2">Receptor L-domain domain-containing protein</fullName>
    </recommendedName>
</protein>
<evidence type="ECO:0000256" key="1">
    <source>
        <dbReference type="SAM" id="SignalP"/>
    </source>
</evidence>
<evidence type="ECO:0000313" key="4">
    <source>
        <dbReference type="Proteomes" id="UP001152747"/>
    </source>
</evidence>
<feature type="signal peptide" evidence="1">
    <location>
        <begin position="1"/>
        <end position="20"/>
    </location>
</feature>
<dbReference type="AlphaFoldDB" id="A0A9P1IHC2"/>
<dbReference type="PANTHER" id="PTHR21662">
    <property type="entry name" value="RECEPTOR PROTEIN-TYROSINE KINASE"/>
    <property type="match status" value="1"/>
</dbReference>
<comment type="caution">
    <text evidence="3">The sequence shown here is derived from an EMBL/GenBank/DDBJ whole genome shotgun (WGS) entry which is preliminary data.</text>
</comment>
<dbReference type="OrthoDB" id="5809444at2759"/>
<proteinExistence type="predicted"/>
<dbReference type="PANTHER" id="PTHR21662:SF28">
    <property type="entry name" value="PROTEIN IRLD-34"/>
    <property type="match status" value="1"/>
</dbReference>
<name>A0A9P1IHC2_9PELO</name>
<dbReference type="InterPro" id="IPR053079">
    <property type="entry name" value="SPS2_domain"/>
</dbReference>
<dbReference type="EMBL" id="CANHGI010000003">
    <property type="protein sequence ID" value="CAI5444553.1"/>
    <property type="molecule type" value="Genomic_DNA"/>
</dbReference>
<sequence length="283" mass="32343">MCFLFIISAFLVFFCENCETADFSFAACSCAQCSLELLEDNCTEIIGHIIISLESQMPPYEMIEYKLENMQKLTGCLTIANSGFTNLSFLQNLEIVEYSEIGVAASCRTYANTITIAKNALLRDVSALKNLKILNSGENTEYGLYLVDNPSLCLEEEELEAFLRFDKFYAPHFRICHENLLNKTYCRLDSLSFFNHSNLPENCQVLTDSIVINGSITFDLEDSLNSTDFLDFFFFSNATFQERLNSIQEIFGNIVVMNSDLEKLDFPNLRRIYNFQLLRAPPK</sequence>
<reference evidence="3" key="1">
    <citation type="submission" date="2022-11" db="EMBL/GenBank/DDBJ databases">
        <authorList>
            <person name="Kikuchi T."/>
        </authorList>
    </citation>
    <scope>NUCLEOTIDE SEQUENCE</scope>
    <source>
        <strain evidence="3">PS1010</strain>
    </source>
</reference>
<evidence type="ECO:0000259" key="2">
    <source>
        <dbReference type="Pfam" id="PF01030"/>
    </source>
</evidence>